<dbReference type="PANTHER" id="PTHR43149">
    <property type="entry name" value="ENOYL-COA HYDRATASE"/>
    <property type="match status" value="1"/>
</dbReference>
<dbReference type="PANTHER" id="PTHR43149:SF1">
    <property type="entry name" value="DELTA(3,5)-DELTA(2,4)-DIENOYL-COA ISOMERASE, MITOCHONDRIAL"/>
    <property type="match status" value="1"/>
</dbReference>
<dbReference type="InterPro" id="IPR029045">
    <property type="entry name" value="ClpP/crotonase-like_dom_sf"/>
</dbReference>
<dbReference type="Gene3D" id="3.90.226.10">
    <property type="entry name" value="2-enoyl-CoA Hydratase, Chain A, domain 1"/>
    <property type="match status" value="1"/>
</dbReference>
<dbReference type="NCBIfam" id="NF005699">
    <property type="entry name" value="PRK07509.1"/>
    <property type="match status" value="1"/>
</dbReference>
<sequence length="268" mass="29485">METDLVTFELKNNIAYVGLNRPRKMNALNFDMFKAIDHVIQKIAKNRNITAVILFGAEANFSSGLDVKSLSKQPSKAVSLLFKWLPGNANLAQRVSIGWQRLPVPVIAVIQGCCFGGGMQIALGADMRIAQPTAKLSIMEAKWGLVPDMAGLASLRQVMAKDKALQLTYTADILSANEAQALGLVTEVVDDAMARAESLVKQFQQTSPDAIAAIKHSINKSWNGSIRALLSRESISQIRLLIGKNRLIAAIRQTKNPDKSYRPRQSWW</sequence>
<evidence type="ECO:0000256" key="1">
    <source>
        <dbReference type="ARBA" id="ARBA00005254"/>
    </source>
</evidence>
<dbReference type="Pfam" id="PF00378">
    <property type="entry name" value="ECH_1"/>
    <property type="match status" value="1"/>
</dbReference>
<name>A0A9X1ZGE0_9GAMM</name>
<dbReference type="PROSITE" id="PS00166">
    <property type="entry name" value="ENOYL_COA_HYDRATASE"/>
    <property type="match status" value="1"/>
</dbReference>
<organism evidence="3 4">
    <name type="scientific">Shewanella gaetbuli</name>
    <dbReference type="NCBI Taxonomy" id="220752"/>
    <lineage>
        <taxon>Bacteria</taxon>
        <taxon>Pseudomonadati</taxon>
        <taxon>Pseudomonadota</taxon>
        <taxon>Gammaproteobacteria</taxon>
        <taxon>Alteromonadales</taxon>
        <taxon>Shewanellaceae</taxon>
        <taxon>Shewanella</taxon>
    </lineage>
</organism>
<dbReference type="Proteomes" id="UP001139333">
    <property type="component" value="Unassembled WGS sequence"/>
</dbReference>
<dbReference type="EMBL" id="JAKIKP010000001">
    <property type="protein sequence ID" value="MCL1141188.1"/>
    <property type="molecule type" value="Genomic_DNA"/>
</dbReference>
<evidence type="ECO:0000313" key="4">
    <source>
        <dbReference type="Proteomes" id="UP001139333"/>
    </source>
</evidence>
<dbReference type="AlphaFoldDB" id="A0A9X1ZGE0"/>
<dbReference type="InterPro" id="IPR018376">
    <property type="entry name" value="Enoyl-CoA_hyd/isom_CS"/>
</dbReference>
<gene>
    <name evidence="3" type="ORF">L2672_00530</name>
</gene>
<comment type="caution">
    <text evidence="3">The sequence shown here is derived from an EMBL/GenBank/DDBJ whole genome shotgun (WGS) entry which is preliminary data.</text>
</comment>
<evidence type="ECO:0000256" key="2">
    <source>
        <dbReference type="RuleBase" id="RU003707"/>
    </source>
</evidence>
<dbReference type="InterPro" id="IPR045002">
    <property type="entry name" value="Ech1-like"/>
</dbReference>
<evidence type="ECO:0000313" key="3">
    <source>
        <dbReference type="EMBL" id="MCL1141188.1"/>
    </source>
</evidence>
<dbReference type="GO" id="GO:0016853">
    <property type="term" value="F:isomerase activity"/>
    <property type="evidence" value="ECO:0007669"/>
    <property type="project" value="InterPro"/>
</dbReference>
<reference evidence="3" key="1">
    <citation type="submission" date="2022-01" db="EMBL/GenBank/DDBJ databases">
        <title>Whole genome-based taxonomy of the Shewanellaceae.</title>
        <authorList>
            <person name="Martin-Rodriguez A.J."/>
        </authorList>
    </citation>
    <scope>NUCLEOTIDE SEQUENCE</scope>
    <source>
        <strain evidence="3">DSM 16422</strain>
    </source>
</reference>
<dbReference type="SUPFAM" id="SSF52096">
    <property type="entry name" value="ClpP/crotonase"/>
    <property type="match status" value="1"/>
</dbReference>
<keyword evidence="4" id="KW-1185">Reference proteome</keyword>
<dbReference type="InterPro" id="IPR001753">
    <property type="entry name" value="Enoyl-CoA_hydra/iso"/>
</dbReference>
<accession>A0A9X1ZGE0</accession>
<dbReference type="RefSeq" id="WP_248993881.1">
    <property type="nucleotide sequence ID" value="NZ_JAKIKP010000001.1"/>
</dbReference>
<protein>
    <submittedName>
        <fullName evidence="3">Crotonase/enoyl-CoA hydratase family protein</fullName>
    </submittedName>
</protein>
<comment type="similarity">
    <text evidence="1 2">Belongs to the enoyl-CoA hydratase/isomerase family.</text>
</comment>
<proteinExistence type="inferred from homology"/>
<dbReference type="CDD" id="cd06558">
    <property type="entry name" value="crotonase-like"/>
    <property type="match status" value="1"/>
</dbReference>